<gene>
    <name evidence="1" type="ORF">PAXINDRAFT_11920</name>
</gene>
<proteinExistence type="predicted"/>
<dbReference type="HOGENOM" id="CLU_1732054_0_0_1"/>
<dbReference type="AlphaFoldDB" id="A0A0C9U8H2"/>
<name>A0A0C9U8H2_PAXIN</name>
<dbReference type="OrthoDB" id="10401884at2759"/>
<organism evidence="1 2">
    <name type="scientific">Paxillus involutus ATCC 200175</name>
    <dbReference type="NCBI Taxonomy" id="664439"/>
    <lineage>
        <taxon>Eukaryota</taxon>
        <taxon>Fungi</taxon>
        <taxon>Dikarya</taxon>
        <taxon>Basidiomycota</taxon>
        <taxon>Agaricomycotina</taxon>
        <taxon>Agaricomycetes</taxon>
        <taxon>Agaricomycetidae</taxon>
        <taxon>Boletales</taxon>
        <taxon>Paxilineae</taxon>
        <taxon>Paxillaceae</taxon>
        <taxon>Paxillus</taxon>
    </lineage>
</organism>
<evidence type="ECO:0000313" key="1">
    <source>
        <dbReference type="EMBL" id="KIJ15376.1"/>
    </source>
</evidence>
<dbReference type="Proteomes" id="UP000053647">
    <property type="component" value="Unassembled WGS sequence"/>
</dbReference>
<dbReference type="EMBL" id="KN819337">
    <property type="protein sequence ID" value="KIJ15376.1"/>
    <property type="molecule type" value="Genomic_DNA"/>
</dbReference>
<accession>A0A0C9U8H2</accession>
<keyword evidence="2" id="KW-1185">Reference proteome</keyword>
<evidence type="ECO:0000313" key="2">
    <source>
        <dbReference type="Proteomes" id="UP000053647"/>
    </source>
</evidence>
<sequence>MNILEVDWFAGEELFRVIVHAMSEFNSPACIFVQEYRQISGDRGVWGPVIPNNHLLSMLIGLLELQIQDYIGRFSKSPANNALTGVQMKHFRKVKAKIFHLLESVDSCNVASIDSKDSQRALTGKLVFQQKLQSTINPTAVWSNVAALAKI</sequence>
<protein>
    <submittedName>
        <fullName evidence="1">Uncharacterized protein</fullName>
    </submittedName>
</protein>
<reference evidence="2" key="2">
    <citation type="submission" date="2015-01" db="EMBL/GenBank/DDBJ databases">
        <title>Evolutionary Origins and Diversification of the Mycorrhizal Mutualists.</title>
        <authorList>
            <consortium name="DOE Joint Genome Institute"/>
            <consortium name="Mycorrhizal Genomics Consortium"/>
            <person name="Kohler A."/>
            <person name="Kuo A."/>
            <person name="Nagy L.G."/>
            <person name="Floudas D."/>
            <person name="Copeland A."/>
            <person name="Barry K.W."/>
            <person name="Cichocki N."/>
            <person name="Veneault-Fourrey C."/>
            <person name="LaButti K."/>
            <person name="Lindquist E.A."/>
            <person name="Lipzen A."/>
            <person name="Lundell T."/>
            <person name="Morin E."/>
            <person name="Murat C."/>
            <person name="Riley R."/>
            <person name="Ohm R."/>
            <person name="Sun H."/>
            <person name="Tunlid A."/>
            <person name="Henrissat B."/>
            <person name="Grigoriev I.V."/>
            <person name="Hibbett D.S."/>
            <person name="Martin F."/>
        </authorList>
    </citation>
    <scope>NUCLEOTIDE SEQUENCE [LARGE SCALE GENOMIC DNA]</scope>
    <source>
        <strain evidence="2">ATCC 200175</strain>
    </source>
</reference>
<reference evidence="1 2" key="1">
    <citation type="submission" date="2014-06" db="EMBL/GenBank/DDBJ databases">
        <authorList>
            <consortium name="DOE Joint Genome Institute"/>
            <person name="Kuo A."/>
            <person name="Kohler A."/>
            <person name="Nagy L.G."/>
            <person name="Floudas D."/>
            <person name="Copeland A."/>
            <person name="Barry K.W."/>
            <person name="Cichocki N."/>
            <person name="Veneault-Fourrey C."/>
            <person name="LaButti K."/>
            <person name="Lindquist E.A."/>
            <person name="Lipzen A."/>
            <person name="Lundell T."/>
            <person name="Morin E."/>
            <person name="Murat C."/>
            <person name="Sun H."/>
            <person name="Tunlid A."/>
            <person name="Henrissat B."/>
            <person name="Grigoriev I.V."/>
            <person name="Hibbett D.S."/>
            <person name="Martin F."/>
            <person name="Nordberg H.P."/>
            <person name="Cantor M.N."/>
            <person name="Hua S.X."/>
        </authorList>
    </citation>
    <scope>NUCLEOTIDE SEQUENCE [LARGE SCALE GENOMIC DNA]</scope>
    <source>
        <strain evidence="1 2">ATCC 200175</strain>
    </source>
</reference>